<accession>A0ACB8XFX5</accession>
<reference evidence="1 2" key="2">
    <citation type="journal article" date="2022" name="Mol. Ecol. Resour.">
        <title>The genomes of chicory, endive, great burdock and yacon provide insights into Asteraceae paleo-polyploidization history and plant inulin production.</title>
        <authorList>
            <person name="Fan W."/>
            <person name="Wang S."/>
            <person name="Wang H."/>
            <person name="Wang A."/>
            <person name="Jiang F."/>
            <person name="Liu H."/>
            <person name="Zhao H."/>
            <person name="Xu D."/>
            <person name="Zhang Y."/>
        </authorList>
    </citation>
    <scope>NUCLEOTIDE SEQUENCE [LARGE SCALE GENOMIC DNA]</scope>
    <source>
        <strain evidence="2">cv. Niubang</strain>
    </source>
</reference>
<evidence type="ECO:0000313" key="1">
    <source>
        <dbReference type="EMBL" id="KAI3665716.1"/>
    </source>
</evidence>
<dbReference type="Proteomes" id="UP001055879">
    <property type="component" value="Linkage Group LG18"/>
</dbReference>
<evidence type="ECO:0000313" key="2">
    <source>
        <dbReference type="Proteomes" id="UP001055879"/>
    </source>
</evidence>
<name>A0ACB8XFX5_ARCLA</name>
<proteinExistence type="predicted"/>
<gene>
    <name evidence="1" type="ORF">L6452_44346</name>
</gene>
<organism evidence="1 2">
    <name type="scientific">Arctium lappa</name>
    <name type="common">Greater burdock</name>
    <name type="synonym">Lappa major</name>
    <dbReference type="NCBI Taxonomy" id="4217"/>
    <lineage>
        <taxon>Eukaryota</taxon>
        <taxon>Viridiplantae</taxon>
        <taxon>Streptophyta</taxon>
        <taxon>Embryophyta</taxon>
        <taxon>Tracheophyta</taxon>
        <taxon>Spermatophyta</taxon>
        <taxon>Magnoliopsida</taxon>
        <taxon>eudicotyledons</taxon>
        <taxon>Gunneridae</taxon>
        <taxon>Pentapetalae</taxon>
        <taxon>asterids</taxon>
        <taxon>campanulids</taxon>
        <taxon>Asterales</taxon>
        <taxon>Asteraceae</taxon>
        <taxon>Carduoideae</taxon>
        <taxon>Cardueae</taxon>
        <taxon>Arctiinae</taxon>
        <taxon>Arctium</taxon>
    </lineage>
</organism>
<protein>
    <submittedName>
        <fullName evidence="1">Uncharacterized protein</fullName>
    </submittedName>
</protein>
<dbReference type="EMBL" id="CM042064">
    <property type="protein sequence ID" value="KAI3665716.1"/>
    <property type="molecule type" value="Genomic_DNA"/>
</dbReference>
<sequence>MIGGAGRPATGVFSDKFRSADNQLLPENKYLPPYTFTIKLKHDDGIILDLCSKGVGEVVVVDTVQVGMRTRAVAAATEEEGGEKRRKVGKGELRLPLPTLVQITTAEEDIRDPCAAAVSRSCDHVHVPVACCSRNRSTEELQFTDLEEIVEIGAVSRCNLNTRARSKSKLVLIKSMDHSFRKPRSDQFKARSGEQETITAKPSTVIKTRRTVPAEKMPPAAELEDFFASAETELHKRFKDKYNYDIVNDTPLEGRFQWVQVLPLLSVCNSTCVRTSYCFRWNQNKEEEYNDRCVLLHHTLSSCCISAIPSDHTNNDAITASQKLIMVDAAGVWSVSGGLGGKWPEFGRLGEKEMASGVGGRRRYK</sequence>
<keyword evidence="2" id="KW-1185">Reference proteome</keyword>
<comment type="caution">
    <text evidence="1">The sequence shown here is derived from an EMBL/GenBank/DDBJ whole genome shotgun (WGS) entry which is preliminary data.</text>
</comment>
<reference evidence="2" key="1">
    <citation type="journal article" date="2022" name="Mol. Ecol. Resour.">
        <title>The genomes of chicory, endive, great burdock and yacon provide insights into Asteraceae palaeo-polyploidization history and plant inulin production.</title>
        <authorList>
            <person name="Fan W."/>
            <person name="Wang S."/>
            <person name="Wang H."/>
            <person name="Wang A."/>
            <person name="Jiang F."/>
            <person name="Liu H."/>
            <person name="Zhao H."/>
            <person name="Xu D."/>
            <person name="Zhang Y."/>
        </authorList>
    </citation>
    <scope>NUCLEOTIDE SEQUENCE [LARGE SCALE GENOMIC DNA]</scope>
    <source>
        <strain evidence="2">cv. Niubang</strain>
    </source>
</reference>